<dbReference type="Proteomes" id="UP000245959">
    <property type="component" value="Unassembled WGS sequence"/>
</dbReference>
<dbReference type="RefSeq" id="WP_116885728.1">
    <property type="nucleotide sequence ID" value="NZ_CABMMC010000002.1"/>
</dbReference>
<proteinExistence type="predicted"/>
<gene>
    <name evidence="1" type="ORF">C8D82_14220</name>
</gene>
<evidence type="ECO:0000313" key="1">
    <source>
        <dbReference type="EMBL" id="PVY35193.1"/>
    </source>
</evidence>
<reference evidence="1 2" key="1">
    <citation type="submission" date="2018-04" db="EMBL/GenBank/DDBJ databases">
        <title>Genomic Encyclopedia of Type Strains, Phase IV (KMG-IV): sequencing the most valuable type-strain genomes for metagenomic binning, comparative biology and taxonomic classification.</title>
        <authorList>
            <person name="Goeker M."/>
        </authorList>
    </citation>
    <scope>NUCLEOTIDE SEQUENCE [LARGE SCALE GENOMIC DNA]</scope>
    <source>
        <strain evidence="1 2">DSM 14823</strain>
    </source>
</reference>
<keyword evidence="2" id="KW-1185">Reference proteome</keyword>
<dbReference type="EMBL" id="QEKH01000042">
    <property type="protein sequence ID" value="PVY35193.1"/>
    <property type="molecule type" value="Genomic_DNA"/>
</dbReference>
<dbReference type="AlphaFoldDB" id="A0A2U1AFN1"/>
<protein>
    <recommendedName>
        <fullName evidence="3">Glycosyl hydrolase family 43</fullName>
    </recommendedName>
</protein>
<dbReference type="InterPro" id="IPR023296">
    <property type="entry name" value="Glyco_hydro_beta-prop_sf"/>
</dbReference>
<dbReference type="SUPFAM" id="SSF75005">
    <property type="entry name" value="Arabinanase/levansucrase/invertase"/>
    <property type="match status" value="1"/>
</dbReference>
<dbReference type="GeneID" id="78296992"/>
<dbReference type="OrthoDB" id="273314at2"/>
<dbReference type="PANTHER" id="PTHR22925">
    <property type="entry name" value="GLYCOSYL HYDROLASE 43 FAMILY MEMBER"/>
    <property type="match status" value="1"/>
</dbReference>
<sequence length="155" mass="18526">MMAFRYHSIRPGKIWLDTEGNPIHAHMPRLFFEDGIYYWYGLDKSRTTGDMEFWHWGVRYYRSRDLYNWEDLGSLIPPDLTAPDAALSPENMLLYNLIHREWTTDETLEYERNGKNKLYGFCGDYDVTVETDSGTYRQTLTISRNEPDWQEVHLK</sequence>
<evidence type="ECO:0008006" key="3">
    <source>
        <dbReference type="Google" id="ProtNLM"/>
    </source>
</evidence>
<dbReference type="Gene3D" id="2.115.10.20">
    <property type="entry name" value="Glycosyl hydrolase domain, family 43"/>
    <property type="match status" value="1"/>
</dbReference>
<name>A0A2U1AFN1_9BACT</name>
<evidence type="ECO:0000313" key="2">
    <source>
        <dbReference type="Proteomes" id="UP000245959"/>
    </source>
</evidence>
<comment type="caution">
    <text evidence="1">The sequence shown here is derived from an EMBL/GenBank/DDBJ whole genome shotgun (WGS) entry which is preliminary data.</text>
</comment>
<dbReference type="PANTHER" id="PTHR22925:SF3">
    <property type="entry name" value="GLYCOSYL HYDROLASE FAMILY PROTEIN 43"/>
    <property type="match status" value="1"/>
</dbReference>
<organism evidence="1 2">
    <name type="scientific">Victivallis vadensis</name>
    <dbReference type="NCBI Taxonomy" id="172901"/>
    <lineage>
        <taxon>Bacteria</taxon>
        <taxon>Pseudomonadati</taxon>
        <taxon>Lentisphaerota</taxon>
        <taxon>Lentisphaeria</taxon>
        <taxon>Victivallales</taxon>
        <taxon>Victivallaceae</taxon>
        <taxon>Victivallis</taxon>
    </lineage>
</organism>
<accession>A0A2U1AFN1</accession>